<keyword evidence="1" id="KW-0472">Membrane</keyword>
<keyword evidence="4" id="KW-1185">Reference proteome</keyword>
<comment type="caution">
    <text evidence="3">The sequence shown here is derived from an EMBL/GenBank/DDBJ whole genome shotgun (WGS) entry which is preliminary data.</text>
</comment>
<protein>
    <submittedName>
        <fullName evidence="3">Uncharacterized protein</fullName>
    </submittedName>
</protein>
<accession>A0ABS1RFU4</accession>
<dbReference type="EMBL" id="JAESIL010000020">
    <property type="protein sequence ID" value="MBL3577812.1"/>
    <property type="molecule type" value="Genomic_DNA"/>
</dbReference>
<feature type="signal peptide" evidence="2">
    <location>
        <begin position="1"/>
        <end position="20"/>
    </location>
</feature>
<reference evidence="4" key="1">
    <citation type="submission" date="2021-01" db="EMBL/GenBank/DDBJ databases">
        <title>Draft genomes of Rhodovulum sulfidophilum.</title>
        <authorList>
            <person name="Guzman M.S."/>
        </authorList>
    </citation>
    <scope>NUCLEOTIDE SEQUENCE [LARGE SCALE GENOMIC DNA]</scope>
    <source>
        <strain evidence="4">AB19</strain>
    </source>
</reference>
<feature type="transmembrane region" description="Helical" evidence="1">
    <location>
        <begin position="37"/>
        <end position="56"/>
    </location>
</feature>
<proteinExistence type="predicted"/>
<organism evidence="3 4">
    <name type="scientific">Rhodovulum visakhapatnamense</name>
    <dbReference type="NCBI Taxonomy" id="364297"/>
    <lineage>
        <taxon>Bacteria</taxon>
        <taxon>Pseudomonadati</taxon>
        <taxon>Pseudomonadota</taxon>
        <taxon>Alphaproteobacteria</taxon>
        <taxon>Rhodobacterales</taxon>
        <taxon>Paracoccaceae</taxon>
        <taxon>Rhodovulum</taxon>
    </lineage>
</organism>
<keyword evidence="1" id="KW-1133">Transmembrane helix</keyword>
<dbReference type="Proteomes" id="UP000635853">
    <property type="component" value="Unassembled WGS sequence"/>
</dbReference>
<gene>
    <name evidence="3" type="ORF">JMJ92_06515</name>
</gene>
<sequence>MKTGRASTVRAVFLSAAVVAAGHGLLSGGADPAASAGFGIAGGFGALVLDICRTLAAGRCGRRNDP</sequence>
<feature type="chain" id="PRO_5045874127" evidence="2">
    <location>
        <begin position="21"/>
        <end position="66"/>
    </location>
</feature>
<keyword evidence="2" id="KW-0732">Signal</keyword>
<keyword evidence="1" id="KW-0812">Transmembrane</keyword>
<dbReference type="RefSeq" id="WP_075787736.1">
    <property type="nucleotide sequence ID" value="NZ_JAESIL010000020.1"/>
</dbReference>
<name>A0ABS1RFU4_9RHOB</name>
<evidence type="ECO:0000256" key="1">
    <source>
        <dbReference type="SAM" id="Phobius"/>
    </source>
</evidence>
<evidence type="ECO:0000313" key="4">
    <source>
        <dbReference type="Proteomes" id="UP000635853"/>
    </source>
</evidence>
<evidence type="ECO:0000313" key="3">
    <source>
        <dbReference type="EMBL" id="MBL3577812.1"/>
    </source>
</evidence>
<evidence type="ECO:0000256" key="2">
    <source>
        <dbReference type="SAM" id="SignalP"/>
    </source>
</evidence>